<feature type="transmembrane region" description="Helical" evidence="1">
    <location>
        <begin position="6"/>
        <end position="31"/>
    </location>
</feature>
<keyword evidence="1" id="KW-0812">Transmembrane</keyword>
<dbReference type="Pfam" id="PF13426">
    <property type="entry name" value="PAS_9"/>
    <property type="match status" value="1"/>
</dbReference>
<proteinExistence type="predicted"/>
<feature type="domain" description="GGDEF" evidence="5">
    <location>
        <begin position="657"/>
        <end position="791"/>
    </location>
</feature>
<keyword evidence="1" id="KW-0472">Membrane</keyword>
<evidence type="ECO:0000313" key="6">
    <source>
        <dbReference type="EMBL" id="AVR89894.1"/>
    </source>
</evidence>
<dbReference type="InterPro" id="IPR052155">
    <property type="entry name" value="Biofilm_reg_signaling"/>
</dbReference>
<dbReference type="PROSITE" id="PS50887">
    <property type="entry name" value="GGDEF"/>
    <property type="match status" value="1"/>
</dbReference>
<dbReference type="Gene3D" id="3.30.70.270">
    <property type="match status" value="1"/>
</dbReference>
<dbReference type="SMART" id="SM00267">
    <property type="entry name" value="GGDEF"/>
    <property type="match status" value="1"/>
</dbReference>
<gene>
    <name evidence="6" type="ORF">Tharo_3013</name>
</gene>
<accession>A0A2R4BRR0</accession>
<dbReference type="SUPFAM" id="SSF55785">
    <property type="entry name" value="PYP-like sensor domain (PAS domain)"/>
    <property type="match status" value="2"/>
</dbReference>
<dbReference type="InterPro" id="IPR001633">
    <property type="entry name" value="EAL_dom"/>
</dbReference>
<dbReference type="InterPro" id="IPR029787">
    <property type="entry name" value="Nucleotide_cyclase"/>
</dbReference>
<dbReference type="NCBIfam" id="TIGR00229">
    <property type="entry name" value="sensory_box"/>
    <property type="match status" value="2"/>
</dbReference>
<dbReference type="CDD" id="cd00130">
    <property type="entry name" value="PAS"/>
    <property type="match status" value="1"/>
</dbReference>
<dbReference type="InterPro" id="IPR000014">
    <property type="entry name" value="PAS"/>
</dbReference>
<evidence type="ECO:0000259" key="3">
    <source>
        <dbReference type="PROSITE" id="PS50113"/>
    </source>
</evidence>
<keyword evidence="7" id="KW-1185">Reference proteome</keyword>
<dbReference type="InterPro" id="IPR043128">
    <property type="entry name" value="Rev_trsase/Diguanyl_cyclase"/>
</dbReference>
<evidence type="ECO:0000256" key="1">
    <source>
        <dbReference type="SAM" id="Phobius"/>
    </source>
</evidence>
<feature type="domain" description="PAC" evidence="3">
    <location>
        <begin position="571"/>
        <end position="625"/>
    </location>
</feature>
<reference evidence="6 7" key="1">
    <citation type="submission" date="2018-03" db="EMBL/GenBank/DDBJ databases">
        <title>Complete genome sequence of Thauera aromatica, a model organism for studying aromatic compound degradation under denitrifying conditions.</title>
        <authorList>
            <person name="Lo H.-Y."/>
            <person name="Goris T."/>
            <person name="Boll M."/>
            <person name="Mueller J.A."/>
        </authorList>
    </citation>
    <scope>NUCLEOTIDE SEQUENCE [LARGE SCALE GENOMIC DNA]</scope>
    <source>
        <strain evidence="6 7">K172</strain>
    </source>
</reference>
<dbReference type="RefSeq" id="WP_107221939.1">
    <property type="nucleotide sequence ID" value="NZ_CP028339.1"/>
</dbReference>
<dbReference type="PROSITE" id="PS50112">
    <property type="entry name" value="PAS"/>
    <property type="match status" value="1"/>
</dbReference>
<dbReference type="CDD" id="cd01948">
    <property type="entry name" value="EAL"/>
    <property type="match status" value="1"/>
</dbReference>
<dbReference type="Proteomes" id="UP000241885">
    <property type="component" value="Chromosome"/>
</dbReference>
<dbReference type="Gene3D" id="3.20.20.450">
    <property type="entry name" value="EAL domain"/>
    <property type="match status" value="1"/>
</dbReference>
<dbReference type="EMBL" id="CP028339">
    <property type="protein sequence ID" value="AVR89894.1"/>
    <property type="molecule type" value="Genomic_DNA"/>
</dbReference>
<evidence type="ECO:0000259" key="4">
    <source>
        <dbReference type="PROSITE" id="PS50883"/>
    </source>
</evidence>
<evidence type="ECO:0000259" key="2">
    <source>
        <dbReference type="PROSITE" id="PS50112"/>
    </source>
</evidence>
<dbReference type="PANTHER" id="PTHR44757:SF2">
    <property type="entry name" value="BIOFILM ARCHITECTURE MAINTENANCE PROTEIN MBAA"/>
    <property type="match status" value="1"/>
</dbReference>
<dbReference type="InterPro" id="IPR035965">
    <property type="entry name" value="PAS-like_dom_sf"/>
</dbReference>
<dbReference type="SUPFAM" id="SSF141868">
    <property type="entry name" value="EAL domain-like"/>
    <property type="match status" value="1"/>
</dbReference>
<keyword evidence="1" id="KW-1133">Transmembrane helix</keyword>
<dbReference type="Pfam" id="PF00990">
    <property type="entry name" value="GGDEF"/>
    <property type="match status" value="1"/>
</dbReference>
<evidence type="ECO:0000313" key="7">
    <source>
        <dbReference type="Proteomes" id="UP000241885"/>
    </source>
</evidence>
<dbReference type="CDD" id="cd01949">
    <property type="entry name" value="GGDEF"/>
    <property type="match status" value="1"/>
</dbReference>
<dbReference type="SMART" id="SM00091">
    <property type="entry name" value="PAS"/>
    <property type="match status" value="2"/>
</dbReference>
<sequence length="1179" mass="129889">MPLRRWHIIAIVSVPVLLSLVLVLVVLRGLLDDWAYARWSEDHGSLVAALAAGVDRDIGFAVDQLRLAASAPEFGHLAERARIDPAINGLPEALDEGKRRILEQLRAQGVFSVLFVLTPEGEHYLAHPFSVQRGLKQHSLADRPYFQQARNTGELVISESFVGADGVPAVAFDLPVRDARGTIILHLGGVMHLERLSRLLARDRIAPFGMAVLVDRRGTPIAHSDPARLAQGRLPALAAHPRFNVAAGRDATDLFLPFGGGVAHAADLERHTPVRFMRLVDGEQTAWGAFDAELASGWRLFLFQHDQQVYDQIAAHVWSTAGLFAAVVVLTGLLGLAMALRFGRGWQQAEQALSEANLLLEQRVRQRAVALRDSEARYRTLFESTGEAILVIDSGIIVDCNPAAVRMFGAPDRDALVGVHPARLSPELQASGESSLTTADRYIAQAFEGGKPSFEWIHRRVDDGRLFIADIRLSRTELDGRLLVQARLQDVTERKQAEARLELAASVFSHAREGITITDAEGGILDVNDAFTRITGYERDEVLGKNPRLLQSGLHDQAFYAAMWHDLNEKRFWEGEVWNRRKSGEVFPELLTISAVSGADGAVRHYVAVFSDISRQKESEARLEHLAYFDELTGLPNRSLLADRLDQAMAHARRASARVVLAYIDLDGFKAINDAYGHETGDRVLSEIATRLKACVREQDTVARLGGDEFAAVLTEQLPGESGHAVLQRLLGAIAEPVEIDHRMLRVSGSIGTTSYPQREEVDPDQLLRQADQAMYQAKLAGKNRYHAFDVDADDRQRIRHGHLDRIREGLQRGEFVLHYQPKVNMRSGVVLGAEALIRWQHPEHGLLPPAAFLPHLVQHPLEVELGRWVIDAALTQIERWQAEGRLLAVSVNVAGHHLQQADFIDELTALLEAHPRVPAQALELEVLESSALEDIEHVSRVIDECARLGVRFAIDDFGTGYSSLTYLKQLSAGTLKIDQSFVRDMLDDPDDLAILEGVMGLAGAFHREAVAEGVETEAHGRMLLQLGCELAQGYAIARPMPAGEVLPWVSRWRPAPTWVRTPRLPPEALPGLYACVEHRAWVARIEAYLAGARDTPPVLAAHQCRFGKWLDAQSGSGERPSALDEIGALHGAIHALGDTLVGLHADGRAGEARAGLEQLHHLRDRLLAAVEALPARTA</sequence>
<dbReference type="CDD" id="cd12914">
    <property type="entry name" value="PDC1_DGC_like"/>
    <property type="match status" value="1"/>
</dbReference>
<protein>
    <submittedName>
        <fullName evidence="6">Diguanylate cyclase</fullName>
    </submittedName>
</protein>
<dbReference type="SMART" id="SM00086">
    <property type="entry name" value="PAC"/>
    <property type="match status" value="2"/>
</dbReference>
<dbReference type="SMART" id="SM00052">
    <property type="entry name" value="EAL"/>
    <property type="match status" value="1"/>
</dbReference>
<dbReference type="InterPro" id="IPR000700">
    <property type="entry name" value="PAS-assoc_C"/>
</dbReference>
<organism evidence="6 7">
    <name type="scientific">Thauera aromatica K172</name>
    <dbReference type="NCBI Taxonomy" id="44139"/>
    <lineage>
        <taxon>Bacteria</taxon>
        <taxon>Pseudomonadati</taxon>
        <taxon>Pseudomonadota</taxon>
        <taxon>Betaproteobacteria</taxon>
        <taxon>Rhodocyclales</taxon>
        <taxon>Zoogloeaceae</taxon>
        <taxon>Thauera</taxon>
    </lineage>
</organism>
<evidence type="ECO:0000259" key="5">
    <source>
        <dbReference type="PROSITE" id="PS50887"/>
    </source>
</evidence>
<dbReference type="OrthoDB" id="9813903at2"/>
<name>A0A2R4BRR0_THAAR</name>
<dbReference type="Pfam" id="PF13188">
    <property type="entry name" value="PAS_8"/>
    <property type="match status" value="1"/>
</dbReference>
<dbReference type="InterPro" id="IPR001610">
    <property type="entry name" value="PAC"/>
</dbReference>
<dbReference type="PROSITE" id="PS50883">
    <property type="entry name" value="EAL"/>
    <property type="match status" value="1"/>
</dbReference>
<dbReference type="InterPro" id="IPR025991">
    <property type="entry name" value="Chemoreceptor_zinc-bind_dom"/>
</dbReference>
<feature type="domain" description="EAL" evidence="4">
    <location>
        <begin position="800"/>
        <end position="1054"/>
    </location>
</feature>
<dbReference type="NCBIfam" id="TIGR00254">
    <property type="entry name" value="GGDEF"/>
    <property type="match status" value="1"/>
</dbReference>
<dbReference type="Gene3D" id="3.30.450.20">
    <property type="entry name" value="PAS domain"/>
    <property type="match status" value="3"/>
</dbReference>
<dbReference type="PROSITE" id="PS50113">
    <property type="entry name" value="PAC"/>
    <property type="match status" value="1"/>
</dbReference>
<dbReference type="KEGG" id="tak:Tharo_3013"/>
<dbReference type="GO" id="GO:0003824">
    <property type="term" value="F:catalytic activity"/>
    <property type="evidence" value="ECO:0007669"/>
    <property type="project" value="UniProtKB-ARBA"/>
</dbReference>
<dbReference type="SUPFAM" id="SSF55073">
    <property type="entry name" value="Nucleotide cyclase"/>
    <property type="match status" value="1"/>
</dbReference>
<dbReference type="InterPro" id="IPR000160">
    <property type="entry name" value="GGDEF_dom"/>
</dbReference>
<feature type="domain" description="PAS" evidence="2">
    <location>
        <begin position="500"/>
        <end position="546"/>
    </location>
</feature>
<dbReference type="Gene3D" id="1.20.120.30">
    <property type="entry name" value="Aspartate receptor, ligand-binding domain"/>
    <property type="match status" value="1"/>
</dbReference>
<dbReference type="Pfam" id="PF13682">
    <property type="entry name" value="CZB"/>
    <property type="match status" value="1"/>
</dbReference>
<dbReference type="AlphaFoldDB" id="A0A2R4BRR0"/>
<dbReference type="Pfam" id="PF00563">
    <property type="entry name" value="EAL"/>
    <property type="match status" value="1"/>
</dbReference>
<dbReference type="FunFam" id="3.30.70.270:FF:000001">
    <property type="entry name" value="Diguanylate cyclase domain protein"/>
    <property type="match status" value="1"/>
</dbReference>
<dbReference type="InterPro" id="IPR035919">
    <property type="entry name" value="EAL_sf"/>
</dbReference>
<dbReference type="PANTHER" id="PTHR44757">
    <property type="entry name" value="DIGUANYLATE CYCLASE DGCP"/>
    <property type="match status" value="1"/>
</dbReference>
<feature type="transmembrane region" description="Helical" evidence="1">
    <location>
        <begin position="317"/>
        <end position="340"/>
    </location>
</feature>